<evidence type="ECO:0000313" key="2">
    <source>
        <dbReference type="Proteomes" id="UP000515561"/>
    </source>
</evidence>
<name>A0A6S6QZ02_9FIRM</name>
<dbReference type="RefSeq" id="WP_184095217.1">
    <property type="nucleotide sequence ID" value="NZ_AP023367.1"/>
</dbReference>
<accession>A0A6S6QZ02</accession>
<dbReference type="Proteomes" id="UP000515561">
    <property type="component" value="Chromosome"/>
</dbReference>
<gene>
    <name evidence="1" type="ORF">acsn021_06660</name>
</gene>
<keyword evidence="2" id="KW-1185">Reference proteome</keyword>
<reference evidence="1 2" key="1">
    <citation type="journal article" date="2016" name="Int. J. Syst. Evol. Microbiol.">
        <title>Descriptions of Anaerotaenia torta gen. nov., sp. nov. and Anaerocolumna cellulosilytica gen. nov., sp. nov. isolated from a methanogenic reactor of cattle waste.</title>
        <authorList>
            <person name="Uek A."/>
            <person name="Ohtaki Y."/>
            <person name="Kaku N."/>
            <person name="Ueki K."/>
        </authorList>
    </citation>
    <scope>NUCLEOTIDE SEQUENCE [LARGE SCALE GENOMIC DNA]</scope>
    <source>
        <strain evidence="1 2">SN021</strain>
    </source>
</reference>
<dbReference type="EMBL" id="AP023367">
    <property type="protein sequence ID" value="BCJ93097.1"/>
    <property type="molecule type" value="Genomic_DNA"/>
</dbReference>
<proteinExistence type="predicted"/>
<dbReference type="PROSITE" id="PS51450">
    <property type="entry name" value="LRR"/>
    <property type="match status" value="1"/>
</dbReference>
<organism evidence="1 2">
    <name type="scientific">Anaerocolumna cellulosilytica</name>
    <dbReference type="NCBI Taxonomy" id="433286"/>
    <lineage>
        <taxon>Bacteria</taxon>
        <taxon>Bacillati</taxon>
        <taxon>Bacillota</taxon>
        <taxon>Clostridia</taxon>
        <taxon>Lachnospirales</taxon>
        <taxon>Lachnospiraceae</taxon>
        <taxon>Anaerocolumna</taxon>
    </lineage>
</organism>
<dbReference type="KEGG" id="acel:acsn021_06660"/>
<dbReference type="InterPro" id="IPR001611">
    <property type="entry name" value="Leu-rich_rpt"/>
</dbReference>
<protein>
    <submittedName>
        <fullName evidence="1">Uncharacterized protein</fullName>
    </submittedName>
</protein>
<sequence>MGYMLDEEFLLDSLDLNGNNIEEFKELIKEMEDKTLCMRVDSDKLSLLSITGSNGGAIYCNLMAPYKIWIVKDKHYFLQNSMVSKGNIMEKGNFKNLIKEAENKTKLLLVYDNTPIFTSAEFPLSVFQQNDETLCYSDKPSLGRDISIAEQFETGKEVTIILRTINSISKVYAMRSSSYSYIRQTILLDIMEEIRKRKILYCEEEKEKEEEKKQDNKENKENNQEDNEKVPFVCRGWHIDNKNSWIELEFQSMGHDINKRYDFKDDIVPGVKIITSDTGYSSLRIQSIWRIGNTVCIENEFSRKHTGTKKHREMSEEFRTAIFDEMNQEILTKYEELPKKLFELKTVILTEGEKAAFSYISKTMKYAFKIVKMTAAISKQRSIKLERIVMEKMDYSKRITAYDLVIQTINAIKELDDIPVTAVENMKKAITKLVYVPFS</sequence>
<evidence type="ECO:0000313" key="1">
    <source>
        <dbReference type="EMBL" id="BCJ93097.1"/>
    </source>
</evidence>
<dbReference type="AlphaFoldDB" id="A0A6S6QZ02"/>